<keyword evidence="3" id="KW-1185">Reference proteome</keyword>
<evidence type="ECO:0000313" key="3">
    <source>
        <dbReference type="Proteomes" id="UP000314294"/>
    </source>
</evidence>
<proteinExistence type="predicted"/>
<protein>
    <submittedName>
        <fullName evidence="2">Uncharacterized protein</fullName>
    </submittedName>
</protein>
<sequence length="63" mass="6763">MTSWLPAARCCAPVINGTTFDKEERVRVPRAASMVPEVSRGALSWPGLSRLGGSSDLDSTEIE</sequence>
<evidence type="ECO:0000256" key="1">
    <source>
        <dbReference type="SAM" id="MobiDB-lite"/>
    </source>
</evidence>
<reference evidence="2 3" key="1">
    <citation type="submission" date="2019-03" db="EMBL/GenBank/DDBJ databases">
        <title>First draft genome of Liparis tanakae, snailfish: a comprehensive survey of snailfish specific genes.</title>
        <authorList>
            <person name="Kim W."/>
            <person name="Song I."/>
            <person name="Jeong J.-H."/>
            <person name="Kim D."/>
            <person name="Kim S."/>
            <person name="Ryu S."/>
            <person name="Song J.Y."/>
            <person name="Lee S.K."/>
        </authorList>
    </citation>
    <scope>NUCLEOTIDE SEQUENCE [LARGE SCALE GENOMIC DNA]</scope>
    <source>
        <tissue evidence="2">Muscle</tissue>
    </source>
</reference>
<feature type="region of interest" description="Disordered" evidence="1">
    <location>
        <begin position="44"/>
        <end position="63"/>
    </location>
</feature>
<feature type="compositionally biased region" description="Low complexity" evidence="1">
    <location>
        <begin position="47"/>
        <end position="57"/>
    </location>
</feature>
<organism evidence="2 3">
    <name type="scientific">Liparis tanakae</name>
    <name type="common">Tanaka's snailfish</name>
    <dbReference type="NCBI Taxonomy" id="230148"/>
    <lineage>
        <taxon>Eukaryota</taxon>
        <taxon>Metazoa</taxon>
        <taxon>Chordata</taxon>
        <taxon>Craniata</taxon>
        <taxon>Vertebrata</taxon>
        <taxon>Euteleostomi</taxon>
        <taxon>Actinopterygii</taxon>
        <taxon>Neopterygii</taxon>
        <taxon>Teleostei</taxon>
        <taxon>Neoteleostei</taxon>
        <taxon>Acanthomorphata</taxon>
        <taxon>Eupercaria</taxon>
        <taxon>Perciformes</taxon>
        <taxon>Cottioidei</taxon>
        <taxon>Cottales</taxon>
        <taxon>Liparidae</taxon>
        <taxon>Liparis</taxon>
    </lineage>
</organism>
<dbReference type="EMBL" id="SRLO01000138">
    <property type="protein sequence ID" value="TNN72380.1"/>
    <property type="molecule type" value="Genomic_DNA"/>
</dbReference>
<evidence type="ECO:0000313" key="2">
    <source>
        <dbReference type="EMBL" id="TNN72380.1"/>
    </source>
</evidence>
<gene>
    <name evidence="2" type="ORF">EYF80_017419</name>
</gene>
<accession>A0A4Z2I3J0</accession>
<comment type="caution">
    <text evidence="2">The sequence shown here is derived from an EMBL/GenBank/DDBJ whole genome shotgun (WGS) entry which is preliminary data.</text>
</comment>
<dbReference type="Proteomes" id="UP000314294">
    <property type="component" value="Unassembled WGS sequence"/>
</dbReference>
<name>A0A4Z2I3J0_9TELE</name>
<dbReference type="AlphaFoldDB" id="A0A4Z2I3J0"/>